<proteinExistence type="predicted"/>
<gene>
    <name evidence="6" type="ORF">BDK51DRAFT_15975</name>
</gene>
<dbReference type="OrthoDB" id="5273213at2759"/>
<dbReference type="InterPro" id="IPR000938">
    <property type="entry name" value="CAP-Gly_domain"/>
</dbReference>
<accession>A0A4P9W7U5</accession>
<dbReference type="EMBL" id="KZ997401">
    <property type="protein sequence ID" value="RKO87465.1"/>
    <property type="molecule type" value="Genomic_DNA"/>
</dbReference>
<dbReference type="InterPro" id="IPR001611">
    <property type="entry name" value="Leu-rich_rpt"/>
</dbReference>
<dbReference type="InterPro" id="IPR036859">
    <property type="entry name" value="CAP-Gly_dom_sf"/>
</dbReference>
<dbReference type="Gene3D" id="3.80.10.10">
    <property type="entry name" value="Ribonuclease Inhibitor"/>
    <property type="match status" value="2"/>
</dbReference>
<dbReference type="PANTHER" id="PTHR15454:SF56">
    <property type="entry name" value="PROTEIN PHOSPHATASE 1 REGULATORY SUBUNIT 7-RELATED"/>
    <property type="match status" value="1"/>
</dbReference>
<sequence>MTTDTPHPTLSPPHSPPSLLHRRVCTLDNFTGTVRYHGPVPHSAATAWLGIEWDDPTRGKHSGTHDGISYFTPSVPGSATLVRADSNKLLFARSLSDAVREKYLGVQPQDGTIVLGSGDGVMVETVGWAKAAGKVGDASRLAIVGLDGARVGYGDPSDPVQLTAVEDLDLSRNLLATIEDVATIARACPRLKSLRLAHNRLQPSNGSIPASVLAGAFTGLAGLSLLGTRMPWADIELIAIAMPSLAQIHFGSNGLASFDSAATPRPPASPPPHVTGFPSLHTLNLDQNSFTSWSEIARLSRLPQLRTLILSNNALTSISPPATPSDFAHLTSLNISSNAISSWECIHALNSFPSLIELRARSNPIISNMSPPDAAIDLIARLGNLTTLDGSTITARYRLDAELLYLSRCARAVPSVDPSHHPRFAALVAIHGPPPTSDAPDALPPGRIEASLVDMAIVGGGRRVRKKLPRTMTVRALRAIVGRLFGGRKVATMAVAPPLDEEKGPQEAVLLDDDIKELGYYDVQNGWEVCVDFE</sequence>
<dbReference type="InterPro" id="IPR032675">
    <property type="entry name" value="LRR_dom_sf"/>
</dbReference>
<evidence type="ECO:0000313" key="7">
    <source>
        <dbReference type="Proteomes" id="UP000269721"/>
    </source>
</evidence>
<keyword evidence="3" id="KW-0433">Leucine-rich repeat</keyword>
<evidence type="ECO:0000256" key="1">
    <source>
        <dbReference type="ARBA" id="ARBA00004496"/>
    </source>
</evidence>
<dbReference type="CDD" id="cd17044">
    <property type="entry name" value="Ubl_TBCE"/>
    <property type="match status" value="1"/>
</dbReference>
<dbReference type="Pfam" id="PF12799">
    <property type="entry name" value="LRR_4"/>
    <property type="match status" value="1"/>
</dbReference>
<evidence type="ECO:0000256" key="3">
    <source>
        <dbReference type="ARBA" id="ARBA00022614"/>
    </source>
</evidence>
<dbReference type="InterPro" id="IPR025875">
    <property type="entry name" value="Leu-rich_rpt_4"/>
</dbReference>
<dbReference type="InterPro" id="IPR003591">
    <property type="entry name" value="Leu-rich_rpt_typical-subtyp"/>
</dbReference>
<dbReference type="SUPFAM" id="SSF52058">
    <property type="entry name" value="L domain-like"/>
    <property type="match status" value="1"/>
</dbReference>
<organism evidence="6 7">
    <name type="scientific">Blyttiomyces helicus</name>
    <dbReference type="NCBI Taxonomy" id="388810"/>
    <lineage>
        <taxon>Eukaryota</taxon>
        <taxon>Fungi</taxon>
        <taxon>Fungi incertae sedis</taxon>
        <taxon>Chytridiomycota</taxon>
        <taxon>Chytridiomycota incertae sedis</taxon>
        <taxon>Chytridiomycetes</taxon>
        <taxon>Chytridiomycetes incertae sedis</taxon>
        <taxon>Blyttiomyces</taxon>
    </lineage>
</organism>
<comment type="subcellular location">
    <subcellularLocation>
        <location evidence="1">Cytoplasm</location>
    </subcellularLocation>
</comment>
<dbReference type="Pfam" id="PF01302">
    <property type="entry name" value="CAP_GLY"/>
    <property type="match status" value="1"/>
</dbReference>
<dbReference type="SMART" id="SM01052">
    <property type="entry name" value="CAP_GLY"/>
    <property type="match status" value="1"/>
</dbReference>
<feature type="domain" description="CAP-Gly" evidence="5">
    <location>
        <begin position="48"/>
        <end position="83"/>
    </location>
</feature>
<dbReference type="PANTHER" id="PTHR15454">
    <property type="entry name" value="NISCHARIN RELATED"/>
    <property type="match status" value="1"/>
</dbReference>
<dbReference type="PROSITE" id="PS00845">
    <property type="entry name" value="CAP_GLY_1"/>
    <property type="match status" value="1"/>
</dbReference>
<protein>
    <recommendedName>
        <fullName evidence="5">CAP-Gly domain-containing protein</fullName>
    </recommendedName>
</protein>
<dbReference type="GO" id="GO:0005737">
    <property type="term" value="C:cytoplasm"/>
    <property type="evidence" value="ECO:0007669"/>
    <property type="project" value="UniProtKB-SubCell"/>
</dbReference>
<dbReference type="PROSITE" id="PS50245">
    <property type="entry name" value="CAP_GLY_2"/>
    <property type="match status" value="1"/>
</dbReference>
<dbReference type="Proteomes" id="UP000269721">
    <property type="component" value="Unassembled WGS sequence"/>
</dbReference>
<keyword evidence="7" id="KW-1185">Reference proteome</keyword>
<dbReference type="Gene3D" id="3.10.20.90">
    <property type="entry name" value="Phosphatidylinositol 3-kinase Catalytic Subunit, Chain A, domain 1"/>
    <property type="match status" value="1"/>
</dbReference>
<dbReference type="PROSITE" id="PS51450">
    <property type="entry name" value="LRR"/>
    <property type="match status" value="3"/>
</dbReference>
<evidence type="ECO:0000256" key="4">
    <source>
        <dbReference type="ARBA" id="ARBA00022737"/>
    </source>
</evidence>
<keyword evidence="4" id="KW-0677">Repeat</keyword>
<name>A0A4P9W7U5_9FUNG</name>
<dbReference type="Gene3D" id="2.30.30.190">
    <property type="entry name" value="CAP Gly-rich-like domain"/>
    <property type="match status" value="1"/>
</dbReference>
<dbReference type="SUPFAM" id="SSF74924">
    <property type="entry name" value="Cap-Gly domain"/>
    <property type="match status" value="1"/>
</dbReference>
<dbReference type="AlphaFoldDB" id="A0A4P9W7U5"/>
<dbReference type="InterPro" id="IPR044079">
    <property type="entry name" value="Ubl_TBCE"/>
</dbReference>
<keyword evidence="2" id="KW-0963">Cytoplasm</keyword>
<reference evidence="7" key="1">
    <citation type="journal article" date="2018" name="Nat. Microbiol.">
        <title>Leveraging single-cell genomics to expand the fungal tree of life.</title>
        <authorList>
            <person name="Ahrendt S.R."/>
            <person name="Quandt C.A."/>
            <person name="Ciobanu D."/>
            <person name="Clum A."/>
            <person name="Salamov A."/>
            <person name="Andreopoulos B."/>
            <person name="Cheng J.F."/>
            <person name="Woyke T."/>
            <person name="Pelin A."/>
            <person name="Henrissat B."/>
            <person name="Reynolds N.K."/>
            <person name="Benny G.L."/>
            <person name="Smith M.E."/>
            <person name="James T.Y."/>
            <person name="Grigoriev I.V."/>
        </authorList>
    </citation>
    <scope>NUCLEOTIDE SEQUENCE [LARGE SCALE GENOMIC DNA]</scope>
</reference>
<evidence type="ECO:0000259" key="5">
    <source>
        <dbReference type="PROSITE" id="PS50245"/>
    </source>
</evidence>
<evidence type="ECO:0000256" key="2">
    <source>
        <dbReference type="ARBA" id="ARBA00022490"/>
    </source>
</evidence>
<dbReference type="SMART" id="SM00369">
    <property type="entry name" value="LRR_TYP"/>
    <property type="match status" value="5"/>
</dbReference>
<evidence type="ECO:0000313" key="6">
    <source>
        <dbReference type="EMBL" id="RKO87465.1"/>
    </source>
</evidence>